<keyword evidence="2" id="KW-1185">Reference proteome</keyword>
<proteinExistence type="predicted"/>
<dbReference type="AlphaFoldDB" id="W9QEQ6"/>
<evidence type="ECO:0000313" key="2">
    <source>
        <dbReference type="Proteomes" id="UP000030645"/>
    </source>
</evidence>
<reference evidence="2" key="1">
    <citation type="submission" date="2013-01" db="EMBL/GenBank/DDBJ databases">
        <title>Draft Genome Sequence of a Mulberry Tree, Morus notabilis C.K. Schneid.</title>
        <authorList>
            <person name="He N."/>
            <person name="Zhao S."/>
        </authorList>
    </citation>
    <scope>NUCLEOTIDE SEQUENCE</scope>
</reference>
<accession>W9QEQ6</accession>
<name>W9QEQ6_9ROSA</name>
<dbReference type="EMBL" id="KE343506">
    <property type="protein sequence ID" value="EXB31405.1"/>
    <property type="molecule type" value="Genomic_DNA"/>
</dbReference>
<sequence length="167" mass="18651">MQGFIADVEPPNAIVNKWMNLLLSGSSIFFEDIWRNDVASRRSFLRDGGYNEERCLGDEDGGQDPTPEGVCDEVHADNTTTPSTTTVIGECIRMICELKDHIDHVNHKMEVIDRKLDSLTKVVVDLASCVSTRYSVHEERGDGEDICQREVFIDACEGDDRNDDIGG</sequence>
<protein>
    <submittedName>
        <fullName evidence="1">Uncharacterized protein</fullName>
    </submittedName>
</protein>
<organism evidence="1 2">
    <name type="scientific">Morus notabilis</name>
    <dbReference type="NCBI Taxonomy" id="981085"/>
    <lineage>
        <taxon>Eukaryota</taxon>
        <taxon>Viridiplantae</taxon>
        <taxon>Streptophyta</taxon>
        <taxon>Embryophyta</taxon>
        <taxon>Tracheophyta</taxon>
        <taxon>Spermatophyta</taxon>
        <taxon>Magnoliopsida</taxon>
        <taxon>eudicotyledons</taxon>
        <taxon>Gunneridae</taxon>
        <taxon>Pentapetalae</taxon>
        <taxon>rosids</taxon>
        <taxon>fabids</taxon>
        <taxon>Rosales</taxon>
        <taxon>Moraceae</taxon>
        <taxon>Moreae</taxon>
        <taxon>Morus</taxon>
    </lineage>
</organism>
<dbReference type="Proteomes" id="UP000030645">
    <property type="component" value="Unassembled WGS sequence"/>
</dbReference>
<gene>
    <name evidence="1" type="ORF">L484_014832</name>
</gene>
<evidence type="ECO:0000313" key="1">
    <source>
        <dbReference type="EMBL" id="EXB31405.1"/>
    </source>
</evidence>